<dbReference type="OrthoDB" id="7387101at2"/>
<keyword evidence="2" id="KW-1133">Transmembrane helix</keyword>
<feature type="region of interest" description="Disordered" evidence="1">
    <location>
        <begin position="912"/>
        <end position="944"/>
    </location>
</feature>
<feature type="transmembrane region" description="Helical" evidence="2">
    <location>
        <begin position="422"/>
        <end position="444"/>
    </location>
</feature>
<evidence type="ECO:0000313" key="4">
    <source>
        <dbReference type="EMBL" id="AAZ48330.1"/>
    </source>
</evidence>
<dbReference type="HOGENOM" id="CLU_289631_0_0_4"/>
<dbReference type="Gene3D" id="3.40.570.10">
    <property type="entry name" value="Extracellular Endonuclease, subunit A"/>
    <property type="match status" value="1"/>
</dbReference>
<feature type="domain" description="eCIS core" evidence="3">
    <location>
        <begin position="111"/>
        <end position="187"/>
    </location>
</feature>
<evidence type="ECO:0000259" key="3">
    <source>
        <dbReference type="Pfam" id="PF13699"/>
    </source>
</evidence>
<feature type="transmembrane region" description="Helical" evidence="2">
    <location>
        <begin position="688"/>
        <end position="710"/>
    </location>
</feature>
<accession>Q47A01</accession>
<dbReference type="Pfam" id="PF13699">
    <property type="entry name" value="eCIS_core"/>
    <property type="match status" value="1"/>
</dbReference>
<dbReference type="STRING" id="159087.Daro_3601"/>
<evidence type="ECO:0000256" key="1">
    <source>
        <dbReference type="SAM" id="MobiDB-lite"/>
    </source>
</evidence>
<feature type="region of interest" description="Disordered" evidence="1">
    <location>
        <begin position="72"/>
        <end position="113"/>
    </location>
</feature>
<dbReference type="InterPro" id="IPR044929">
    <property type="entry name" value="DNA/RNA_non-sp_Endonuclease_sf"/>
</dbReference>
<dbReference type="AlphaFoldDB" id="Q47A01"/>
<keyword evidence="2" id="KW-0812">Transmembrane</keyword>
<dbReference type="KEGG" id="dar:Daro_3601"/>
<reference evidence="4" key="1">
    <citation type="submission" date="2005-08" db="EMBL/GenBank/DDBJ databases">
        <title>Complete sequence of Dechloromonas aromatica RCB.</title>
        <authorList>
            <person name="Salinero K.K."/>
            <person name="Copeland A."/>
            <person name="Lucas S."/>
            <person name="Lapidus A."/>
            <person name="Barry K."/>
            <person name="Detter J.C."/>
            <person name="Glavina T."/>
            <person name="Hammon N."/>
            <person name="Israni S."/>
            <person name="Pitluck S."/>
            <person name="Di Bartolo G."/>
            <person name="Trong S."/>
            <person name="Schmutz J."/>
            <person name="Larimer F."/>
            <person name="Land M."/>
            <person name="Ivanova N."/>
            <person name="Richardson P."/>
        </authorList>
    </citation>
    <scope>NUCLEOTIDE SEQUENCE</scope>
    <source>
        <strain evidence="4">RCB</strain>
    </source>
</reference>
<feature type="transmembrane region" description="Helical" evidence="2">
    <location>
        <begin position="716"/>
        <end position="737"/>
    </location>
</feature>
<name>Q47A01_DECAR</name>
<dbReference type="eggNOG" id="COG5412">
    <property type="taxonomic scope" value="Bacteria"/>
</dbReference>
<sequence length="1058" mass="114645">MEAAARLVNRPSPPMPAAAVKVAEPVVAQTAPIRIQCQSLRVSTPGDAAEVEARHVARSIVSMPATAAARPASVLSPPTLHRANPVRGPAVAAPTRPQQTAAKPTSSGGEPLPEAVRQDMESRFGADFSAVRIHRDARAAQASTALNAAAFTVGNQIHFGAGQFNPGSGEGRELIAHELTHTIQQGAAPQAQRQIQRSPAPLVVERSAPAVQRLGLGDALNYFAEHANFIPGFRMFTLVLGVNPINMRAVDRSPGNLLRAVVELMPGGALITRALDGYGIIDRVAGWVQQQMSSLGLVASSIRQAVDRFLDSLSWTDIFDLGGVWERAKRIVTEPIARITSFVGNLVSGILQFIRDAVLRPLAGLAQGTRGWDLLCAVLGRNPITGDAVPRTAETLIGGFMRLIGQEEVWRNLQESRAVPRAMAWFQGALAGLMGFVTALPGLFMDTLRSLGINDLLTPVQTFGRIVRVFGDFAGRFVGWAGAQVMSLLEIIFDVVAPAVMPYIRRAAGAFRTIVANPVNFVRNLVRAAVQGFRQFASNILTHLRAALIGWLTGAMGGANIYIPQALTLQEIIKFVLSVLGLTWQNIRSKLVRAVGETAVNAMETGFDIVVTLVRDGPAAAWERIRESLSNLREMVMEQIMAFVQNNIVMAAVTRLVSMLNPAGAFIQAIIAIYNTVMFFVERLRQIAQVAAAFIDSIAAIAGGVIAAAANRVEQTMAGLLTLVISFLARLVGLGRVSDAVTNIINRIRAPIDRALDRVVAWIVSLGRRFMTAARSAAGRVAEWWRQRKPFRTAGGESHEVYFVGDERNPRPMVASRDPQPVETRLDRFLAAANESGAPARKRNAIPLIGATRTAVRANADDPIVVTNLRTLFGIFDDPSAPRVTRYQPRTQSLGGDTVGVGMTIDWLNDAWRRSHPGSPPRSGAQSTLMSKLETDPGESSPDKYIRGHLLNEHIGGIGDATNLFPITGNANSRHLHSTESRVKRWVDVPSNWVFYEVTVDGISSRLNASDVTQNYVNATFNCRAVLKDDDGTEKESYMTAISSTYRVRNEARAFQVR</sequence>
<keyword evidence="2" id="KW-0472">Membrane</keyword>
<dbReference type="InterPro" id="IPR025295">
    <property type="entry name" value="eCIS_core_dom"/>
</dbReference>
<evidence type="ECO:0000256" key="2">
    <source>
        <dbReference type="SAM" id="Phobius"/>
    </source>
</evidence>
<organism evidence="4">
    <name type="scientific">Dechloromonas aromatica (strain RCB)</name>
    <dbReference type="NCBI Taxonomy" id="159087"/>
    <lineage>
        <taxon>Bacteria</taxon>
        <taxon>Pseudomonadati</taxon>
        <taxon>Pseudomonadota</taxon>
        <taxon>Betaproteobacteria</taxon>
        <taxon>Rhodocyclales</taxon>
        <taxon>Azonexaceae</taxon>
        <taxon>Dechloromonas</taxon>
    </lineage>
</organism>
<feature type="compositionally biased region" description="Polar residues" evidence="1">
    <location>
        <begin position="96"/>
        <end position="108"/>
    </location>
</feature>
<gene>
    <name evidence="4" type="ordered locus">Daro_3601</name>
</gene>
<dbReference type="EMBL" id="CP000089">
    <property type="protein sequence ID" value="AAZ48330.1"/>
    <property type="molecule type" value="Genomic_DNA"/>
</dbReference>
<feature type="transmembrane region" description="Helical" evidence="2">
    <location>
        <begin position="663"/>
        <end position="681"/>
    </location>
</feature>
<protein>
    <recommendedName>
        <fullName evidence="3">eCIS core domain-containing protein</fullName>
    </recommendedName>
</protein>
<proteinExistence type="predicted"/>